<dbReference type="InParanoid" id="A0A7X0JUN0"/>
<comment type="caution">
    <text evidence="2">The sequence shown here is derived from an EMBL/GenBank/DDBJ whole genome shotgun (WGS) entry which is preliminary data.</text>
</comment>
<dbReference type="Proteomes" id="UP000528457">
    <property type="component" value="Unassembled WGS sequence"/>
</dbReference>
<dbReference type="EMBL" id="JACHHT010000002">
    <property type="protein sequence ID" value="MBB6522487.1"/>
    <property type="molecule type" value="Genomic_DNA"/>
</dbReference>
<dbReference type="RefSeq" id="WP_166844915.1">
    <property type="nucleotide sequence ID" value="NZ_JAAONY010000002.1"/>
</dbReference>
<evidence type="ECO:0000256" key="1">
    <source>
        <dbReference type="SAM" id="MobiDB-lite"/>
    </source>
</evidence>
<evidence type="ECO:0000313" key="3">
    <source>
        <dbReference type="Proteomes" id="UP000528457"/>
    </source>
</evidence>
<protein>
    <submittedName>
        <fullName evidence="2">Uncharacterized protein</fullName>
    </submittedName>
</protein>
<reference evidence="2 3" key="1">
    <citation type="submission" date="2020-08" db="EMBL/GenBank/DDBJ databases">
        <title>Genomic Encyclopedia of Type Strains, Phase IV (KMG-IV): sequencing the most valuable type-strain genomes for metagenomic binning, comparative biology and taxonomic classification.</title>
        <authorList>
            <person name="Goeker M."/>
        </authorList>
    </citation>
    <scope>NUCLEOTIDE SEQUENCE [LARGE SCALE GENOMIC DNA]</scope>
    <source>
        <strain evidence="2 3">DSM 22368</strain>
    </source>
</reference>
<gene>
    <name evidence="2" type="ORF">HNR48_002772</name>
</gene>
<feature type="region of interest" description="Disordered" evidence="1">
    <location>
        <begin position="61"/>
        <end position="89"/>
    </location>
</feature>
<evidence type="ECO:0000313" key="2">
    <source>
        <dbReference type="EMBL" id="MBB6522487.1"/>
    </source>
</evidence>
<keyword evidence="3" id="KW-1185">Reference proteome</keyword>
<dbReference type="AlphaFoldDB" id="A0A7X0JUN0"/>
<organism evidence="2 3">
    <name type="scientific">Pseudoteredinibacter isoporae</name>
    <dbReference type="NCBI Taxonomy" id="570281"/>
    <lineage>
        <taxon>Bacteria</taxon>
        <taxon>Pseudomonadati</taxon>
        <taxon>Pseudomonadota</taxon>
        <taxon>Gammaproteobacteria</taxon>
        <taxon>Cellvibrionales</taxon>
        <taxon>Cellvibrionaceae</taxon>
        <taxon>Pseudoteredinibacter</taxon>
    </lineage>
</organism>
<proteinExistence type="predicted"/>
<accession>A0A7X0JUN0</accession>
<sequence length="89" mass="10356">MSKIFVDRRKGVDRRLEHDRCKDLPLDLFHRKRRKSSDRRAPGRTLSEDYFAFMEANTTPQEPCRATASEFPANLSNDVTTEDDKALLN</sequence>
<name>A0A7X0JUN0_9GAMM</name>